<evidence type="ECO:0008006" key="3">
    <source>
        <dbReference type="Google" id="ProtNLM"/>
    </source>
</evidence>
<evidence type="ECO:0000256" key="1">
    <source>
        <dbReference type="SAM" id="SignalP"/>
    </source>
</evidence>
<keyword evidence="1" id="KW-0732">Signal</keyword>
<dbReference type="Gene3D" id="2.60.120.560">
    <property type="entry name" value="Exo-inulinase, domain 1"/>
    <property type="match status" value="1"/>
</dbReference>
<reference evidence="2" key="1">
    <citation type="journal article" date="2020" name="mSystems">
        <title>Genome- and Community-Level Interaction Insights into Carbon Utilization and Element Cycling Functions of Hydrothermarchaeota in Hydrothermal Sediment.</title>
        <authorList>
            <person name="Zhou Z."/>
            <person name="Liu Y."/>
            <person name="Xu W."/>
            <person name="Pan J."/>
            <person name="Luo Z.H."/>
            <person name="Li M."/>
        </authorList>
    </citation>
    <scope>NUCLEOTIDE SEQUENCE [LARGE SCALE GENOMIC DNA]</scope>
    <source>
        <strain evidence="2">SpSt-339</strain>
    </source>
</reference>
<accession>A0A7C2NYG4</accession>
<proteinExistence type="predicted"/>
<dbReference type="AlphaFoldDB" id="A0A7C2NYG4"/>
<comment type="caution">
    <text evidence="2">The sequence shown here is derived from an EMBL/GenBank/DDBJ whole genome shotgun (WGS) entry which is preliminary data.</text>
</comment>
<evidence type="ECO:0000313" key="2">
    <source>
        <dbReference type="EMBL" id="HEN16650.1"/>
    </source>
</evidence>
<feature type="signal peptide" evidence="1">
    <location>
        <begin position="1"/>
        <end position="19"/>
    </location>
</feature>
<feature type="chain" id="PRO_5027811247" description="DUF1080 domain-containing protein" evidence="1">
    <location>
        <begin position="20"/>
        <end position="216"/>
    </location>
</feature>
<organism evidence="2">
    <name type="scientific">Schlesneria paludicola</name>
    <dbReference type="NCBI Taxonomy" id="360056"/>
    <lineage>
        <taxon>Bacteria</taxon>
        <taxon>Pseudomonadati</taxon>
        <taxon>Planctomycetota</taxon>
        <taxon>Planctomycetia</taxon>
        <taxon>Planctomycetales</taxon>
        <taxon>Planctomycetaceae</taxon>
        <taxon>Schlesneria</taxon>
    </lineage>
</organism>
<name>A0A7C2NYG4_9PLAN</name>
<sequence length="216" mass="23271">MRRLWSLGWCLLASAGVAAEPTAVARFDGSERPANWRVNFGHWEPENGVLVARELDQDKHAAASRWQIPLTDGAVKLKLRFAGAQGFHIGFDPAPGQLDKQGHLYSLVLTPSQAQLKKHRDKAQADSKDETLATAGYPAMDRQWLNVELRTTGDTVQATIVRASGGVGAKLEASDPSFHVAKPAVVFRALGGDVQIDDVEVTVTKGADGLTPAAKR</sequence>
<dbReference type="EMBL" id="DSOK01000395">
    <property type="protein sequence ID" value="HEN16650.1"/>
    <property type="molecule type" value="Genomic_DNA"/>
</dbReference>
<protein>
    <recommendedName>
        <fullName evidence="3">DUF1080 domain-containing protein</fullName>
    </recommendedName>
</protein>
<gene>
    <name evidence="2" type="ORF">ENQ76_14415</name>
</gene>